<organism evidence="1">
    <name type="scientific">uncultured Anaerotruncus sp</name>
    <dbReference type="NCBI Taxonomy" id="905011"/>
    <lineage>
        <taxon>Bacteria</taxon>
        <taxon>Bacillati</taxon>
        <taxon>Bacillota</taxon>
        <taxon>Clostridia</taxon>
        <taxon>Eubacteriales</taxon>
        <taxon>Oscillospiraceae</taxon>
        <taxon>Anaerotruncus</taxon>
        <taxon>environmental samples</taxon>
    </lineage>
</organism>
<proteinExistence type="predicted"/>
<protein>
    <submittedName>
        <fullName evidence="1">Uncharacterized protein</fullName>
    </submittedName>
</protein>
<sequence length="58" mass="6773">MDFETAFSQFLESNQYDQFEGMLFCMVREAFMAGYQMAGGDLSQMPPILRVITEKRHK</sequence>
<name>A0A1C6HNX5_9FIRM</name>
<gene>
    <name evidence="1" type="ORF">SAMEA3545359_00956</name>
</gene>
<reference evidence="1" key="1">
    <citation type="submission" date="2015-09" db="EMBL/GenBank/DDBJ databases">
        <authorList>
            <consortium name="Pathogen Informatics"/>
        </authorList>
    </citation>
    <scope>NUCLEOTIDE SEQUENCE</scope>
    <source>
        <strain evidence="1">2789STDY5834896</strain>
    </source>
</reference>
<dbReference type="AlphaFoldDB" id="A0A1C6HNX5"/>
<evidence type="ECO:0000313" key="1">
    <source>
        <dbReference type="EMBL" id="SCJ59261.1"/>
    </source>
</evidence>
<accession>A0A1C6HNX5</accession>
<dbReference type="EMBL" id="FMHG01000001">
    <property type="protein sequence ID" value="SCJ59261.1"/>
    <property type="molecule type" value="Genomic_DNA"/>
</dbReference>